<name>A0A0C1QWF3_9BACT</name>
<organism evidence="2 3">
    <name type="scientific">Geobacter soli</name>
    <dbReference type="NCBI Taxonomy" id="1510391"/>
    <lineage>
        <taxon>Bacteria</taxon>
        <taxon>Pseudomonadati</taxon>
        <taxon>Thermodesulfobacteriota</taxon>
        <taxon>Desulfuromonadia</taxon>
        <taxon>Geobacterales</taxon>
        <taxon>Geobacteraceae</taxon>
        <taxon>Geobacter</taxon>
    </lineage>
</organism>
<keyword evidence="3" id="KW-1185">Reference proteome</keyword>
<accession>A0A0C1QWF3</accession>
<dbReference type="Gene3D" id="1.20.1260.10">
    <property type="match status" value="1"/>
</dbReference>
<dbReference type="PANTHER" id="PTHR33531:SF7">
    <property type="entry name" value="HYPOTHETICAL MEMBRANE PROTEIN, CONSERVED"/>
    <property type="match status" value="1"/>
</dbReference>
<dbReference type="SUPFAM" id="SSF47240">
    <property type="entry name" value="Ferritin-like"/>
    <property type="match status" value="1"/>
</dbReference>
<reference evidence="2 3" key="1">
    <citation type="submission" date="2015-01" db="EMBL/GenBank/DDBJ databases">
        <title>Genome sequence of the anaerobic bacterium Geobacter soli GSS01, a dissimilatory Fe(III) reducer from soil.</title>
        <authorList>
            <person name="Yang G."/>
            <person name="Zhou S."/>
        </authorList>
    </citation>
    <scope>NUCLEOTIDE SEQUENCE [LARGE SCALE GENOMIC DNA]</scope>
    <source>
        <strain evidence="2 3">GSS01</strain>
    </source>
</reference>
<comment type="caution">
    <text evidence="2">The sequence shown here is derived from an EMBL/GenBank/DDBJ whole genome shotgun (WGS) entry which is preliminary data.</text>
</comment>
<dbReference type="InterPro" id="IPR003251">
    <property type="entry name" value="Rr_diiron-bd_dom"/>
</dbReference>
<dbReference type="InterPro" id="IPR009078">
    <property type="entry name" value="Ferritin-like_SF"/>
</dbReference>
<evidence type="ECO:0000313" key="2">
    <source>
        <dbReference type="EMBL" id="KIE42451.1"/>
    </source>
</evidence>
<dbReference type="Proteomes" id="UP000031433">
    <property type="component" value="Unassembled WGS sequence"/>
</dbReference>
<dbReference type="Pfam" id="PF02915">
    <property type="entry name" value="Rubrerythrin"/>
    <property type="match status" value="1"/>
</dbReference>
<gene>
    <name evidence="2" type="ORF">SE37_07315</name>
</gene>
<dbReference type="EMBL" id="JXBL01000001">
    <property type="protein sequence ID" value="KIE42451.1"/>
    <property type="molecule type" value="Genomic_DNA"/>
</dbReference>
<dbReference type="AlphaFoldDB" id="A0A0C1QWF3"/>
<protein>
    <recommendedName>
        <fullName evidence="1">Rubrerythrin diiron-binding domain-containing protein</fullName>
    </recommendedName>
</protein>
<feature type="domain" description="Rubrerythrin diiron-binding" evidence="1">
    <location>
        <begin position="8"/>
        <end position="149"/>
    </location>
</feature>
<proteinExistence type="predicted"/>
<evidence type="ECO:0000259" key="1">
    <source>
        <dbReference type="Pfam" id="PF02915"/>
    </source>
</evidence>
<dbReference type="RefSeq" id="WP_039645035.1">
    <property type="nucleotide sequence ID" value="NZ_JXBL01000001.1"/>
</dbReference>
<dbReference type="GO" id="GO:0016491">
    <property type="term" value="F:oxidoreductase activity"/>
    <property type="evidence" value="ECO:0007669"/>
    <property type="project" value="InterPro"/>
</dbReference>
<dbReference type="PANTHER" id="PTHR33531">
    <property type="entry name" value="RUBRERYTHRIN SUBFAMILY"/>
    <property type="match status" value="1"/>
</dbReference>
<evidence type="ECO:0000313" key="3">
    <source>
        <dbReference type="Proteomes" id="UP000031433"/>
    </source>
</evidence>
<dbReference type="InterPro" id="IPR012347">
    <property type="entry name" value="Ferritin-like"/>
</dbReference>
<dbReference type="GO" id="GO:0046872">
    <property type="term" value="F:metal ion binding"/>
    <property type="evidence" value="ECO:0007669"/>
    <property type="project" value="InterPro"/>
</dbReference>
<sequence>MKLTADVILQIAMELERRGRTFYESLALGCGNGRIAALAATLAKAEIDHLETFTRMREGLPEGLRGPNLTEEELMAAAERVRREVLPRASVVSETVIASNPGKALDMAIAMEADAVAFYAEAAAGLDGLDADVITAIMAEERAHLVMLQEVRNLCAAVLPG</sequence>